<gene>
    <name evidence="11" type="ORF">UFOPK1493_01563</name>
</gene>
<organism evidence="11">
    <name type="scientific">freshwater metagenome</name>
    <dbReference type="NCBI Taxonomy" id="449393"/>
    <lineage>
        <taxon>unclassified sequences</taxon>
        <taxon>metagenomes</taxon>
        <taxon>ecological metagenomes</taxon>
    </lineage>
</organism>
<dbReference type="AlphaFoldDB" id="A0A6J6D5T8"/>
<dbReference type="CDD" id="cd00075">
    <property type="entry name" value="HATPase"/>
    <property type="match status" value="1"/>
</dbReference>
<keyword evidence="8" id="KW-0902">Two-component regulatory system</keyword>
<protein>
    <recommendedName>
        <fullName evidence="2">histidine kinase</fullName>
        <ecNumber evidence="2">2.7.13.3</ecNumber>
    </recommendedName>
</protein>
<feature type="domain" description="Histidine kinase" evidence="10">
    <location>
        <begin position="185"/>
        <end position="393"/>
    </location>
</feature>
<evidence type="ECO:0000256" key="8">
    <source>
        <dbReference type="ARBA" id="ARBA00023012"/>
    </source>
</evidence>
<evidence type="ECO:0000313" key="11">
    <source>
        <dbReference type="EMBL" id="CAB4558129.1"/>
    </source>
</evidence>
<evidence type="ECO:0000256" key="5">
    <source>
        <dbReference type="ARBA" id="ARBA00022741"/>
    </source>
</evidence>
<reference evidence="11" key="1">
    <citation type="submission" date="2020-05" db="EMBL/GenBank/DDBJ databases">
        <authorList>
            <person name="Chiriac C."/>
            <person name="Salcher M."/>
            <person name="Ghai R."/>
            <person name="Kavagutti S V."/>
        </authorList>
    </citation>
    <scope>NUCLEOTIDE SEQUENCE</scope>
</reference>
<evidence type="ECO:0000256" key="2">
    <source>
        <dbReference type="ARBA" id="ARBA00012438"/>
    </source>
</evidence>
<evidence type="ECO:0000256" key="4">
    <source>
        <dbReference type="ARBA" id="ARBA00022679"/>
    </source>
</evidence>
<keyword evidence="9" id="KW-0812">Transmembrane</keyword>
<evidence type="ECO:0000256" key="6">
    <source>
        <dbReference type="ARBA" id="ARBA00022777"/>
    </source>
</evidence>
<dbReference type="Pfam" id="PF02518">
    <property type="entry name" value="HATPase_c"/>
    <property type="match status" value="1"/>
</dbReference>
<dbReference type="PROSITE" id="PS50109">
    <property type="entry name" value="HIS_KIN"/>
    <property type="match status" value="1"/>
</dbReference>
<keyword evidence="9" id="KW-0472">Membrane</keyword>
<name>A0A6J6D5T8_9ZZZZ</name>
<dbReference type="GO" id="GO:0007234">
    <property type="term" value="P:osmosensory signaling via phosphorelay pathway"/>
    <property type="evidence" value="ECO:0007669"/>
    <property type="project" value="TreeGrafter"/>
</dbReference>
<dbReference type="Gene3D" id="3.30.565.10">
    <property type="entry name" value="Histidine kinase-like ATPase, C-terminal domain"/>
    <property type="match status" value="1"/>
</dbReference>
<dbReference type="SUPFAM" id="SSF47384">
    <property type="entry name" value="Homodimeric domain of signal transducing histidine kinase"/>
    <property type="match status" value="1"/>
</dbReference>
<dbReference type="InterPro" id="IPR036890">
    <property type="entry name" value="HATPase_C_sf"/>
</dbReference>
<dbReference type="Gene3D" id="1.10.287.130">
    <property type="match status" value="1"/>
</dbReference>
<dbReference type="GO" id="GO:0005524">
    <property type="term" value="F:ATP binding"/>
    <property type="evidence" value="ECO:0007669"/>
    <property type="project" value="UniProtKB-KW"/>
</dbReference>
<keyword evidence="6" id="KW-0418">Kinase</keyword>
<dbReference type="PRINTS" id="PR00344">
    <property type="entry name" value="BCTRLSENSOR"/>
</dbReference>
<dbReference type="PANTHER" id="PTHR42878:SF7">
    <property type="entry name" value="SENSOR HISTIDINE KINASE GLRK"/>
    <property type="match status" value="1"/>
</dbReference>
<feature type="transmembrane region" description="Helical" evidence="9">
    <location>
        <begin position="146"/>
        <end position="168"/>
    </location>
</feature>
<comment type="catalytic activity">
    <reaction evidence="1">
        <text>ATP + protein L-histidine = ADP + protein N-phospho-L-histidine.</text>
        <dbReference type="EC" id="2.7.13.3"/>
    </reaction>
</comment>
<dbReference type="EMBL" id="CAEZSR010000048">
    <property type="protein sequence ID" value="CAB4558129.1"/>
    <property type="molecule type" value="Genomic_DNA"/>
</dbReference>
<dbReference type="InterPro" id="IPR005467">
    <property type="entry name" value="His_kinase_dom"/>
</dbReference>
<dbReference type="SMART" id="SM00388">
    <property type="entry name" value="HisKA"/>
    <property type="match status" value="1"/>
</dbReference>
<dbReference type="GO" id="GO:0030295">
    <property type="term" value="F:protein kinase activator activity"/>
    <property type="evidence" value="ECO:0007669"/>
    <property type="project" value="TreeGrafter"/>
</dbReference>
<dbReference type="PANTHER" id="PTHR42878">
    <property type="entry name" value="TWO-COMPONENT HISTIDINE KINASE"/>
    <property type="match status" value="1"/>
</dbReference>
<keyword evidence="4" id="KW-0808">Transferase</keyword>
<evidence type="ECO:0000259" key="10">
    <source>
        <dbReference type="PROSITE" id="PS50109"/>
    </source>
</evidence>
<dbReference type="InterPro" id="IPR036097">
    <property type="entry name" value="HisK_dim/P_sf"/>
</dbReference>
<keyword evidence="3" id="KW-0597">Phosphoprotein</keyword>
<evidence type="ECO:0000256" key="3">
    <source>
        <dbReference type="ARBA" id="ARBA00022553"/>
    </source>
</evidence>
<evidence type="ECO:0000256" key="9">
    <source>
        <dbReference type="SAM" id="Phobius"/>
    </source>
</evidence>
<evidence type="ECO:0000256" key="1">
    <source>
        <dbReference type="ARBA" id="ARBA00000085"/>
    </source>
</evidence>
<dbReference type="CDD" id="cd00082">
    <property type="entry name" value="HisKA"/>
    <property type="match status" value="1"/>
</dbReference>
<dbReference type="InterPro" id="IPR003594">
    <property type="entry name" value="HATPase_dom"/>
</dbReference>
<dbReference type="GO" id="GO:0000155">
    <property type="term" value="F:phosphorelay sensor kinase activity"/>
    <property type="evidence" value="ECO:0007669"/>
    <property type="project" value="InterPro"/>
</dbReference>
<dbReference type="GO" id="GO:0000156">
    <property type="term" value="F:phosphorelay response regulator activity"/>
    <property type="evidence" value="ECO:0007669"/>
    <property type="project" value="TreeGrafter"/>
</dbReference>
<keyword evidence="7" id="KW-0067">ATP-binding</keyword>
<feature type="transmembrane region" description="Helical" evidence="9">
    <location>
        <begin position="6"/>
        <end position="29"/>
    </location>
</feature>
<dbReference type="InterPro" id="IPR003661">
    <property type="entry name" value="HisK_dim/P_dom"/>
</dbReference>
<dbReference type="InterPro" id="IPR050351">
    <property type="entry name" value="BphY/WalK/GraS-like"/>
</dbReference>
<keyword evidence="5" id="KW-0547">Nucleotide-binding</keyword>
<dbReference type="SMART" id="SM00387">
    <property type="entry name" value="HATPase_c"/>
    <property type="match status" value="1"/>
</dbReference>
<keyword evidence="9" id="KW-1133">Transmembrane helix</keyword>
<dbReference type="EC" id="2.7.13.3" evidence="2"/>
<dbReference type="Pfam" id="PF00512">
    <property type="entry name" value="HisKA"/>
    <property type="match status" value="1"/>
</dbReference>
<sequence length="394" mass="42577">MRLDRARWVAASCFAFVAATLSIVPLLLWREEREDAIRASLDTRLVGQMEAVLHGEIVGVRVVDYLSWMVNTADGWTDPFTETDVEPPLFTWMREAGGEPDFREFSLDDGQTYRGFVRPQSEVQGYITIASATERDDDLAALQRRALLMGAGLLVASVVLGVVLARLATGSARRAPGDQQSFLADAAHEMRTPLAVILASSSQALARPRSSEEYVRSLSEIRSAAERASTGVNEMLDLVRFESGQMMPRIGPLRLDLLAEEVAASVRPDGVETVAEIIADPADPVVVAADMALLRQAIDNVVRNAARRSTRVELLAHVDGRDGVIDVVDDGPGFDPAVLPRVFERYQRGDRRGEAGIGLAIVKAIATAHGGSVAARNNDGAGATVSIRIPLART</sequence>
<dbReference type="SUPFAM" id="SSF55874">
    <property type="entry name" value="ATPase domain of HSP90 chaperone/DNA topoisomerase II/histidine kinase"/>
    <property type="match status" value="1"/>
</dbReference>
<accession>A0A6J6D5T8</accession>
<proteinExistence type="predicted"/>
<evidence type="ECO:0000256" key="7">
    <source>
        <dbReference type="ARBA" id="ARBA00022840"/>
    </source>
</evidence>
<dbReference type="InterPro" id="IPR004358">
    <property type="entry name" value="Sig_transdc_His_kin-like_C"/>
</dbReference>